<dbReference type="AlphaFoldDB" id="A0A341ANW4"/>
<sequence>MPTRICEAAPQASQTRHPAECPTERGYLCSGKGAGATREQKPVGFGRCARTLNMRIPRRGKDPIARAPQSWREKRRPPRSIWREGTKTTAPGHAEGQKRGPPNTGEGSPHSPLWNMGVLGARPPRAPRIQFRREEGSGSQGPGVSSVPAGRPRLGGRGKPTGGHHDSPAPPARPY</sequence>
<dbReference type="KEGG" id="nasi:112394048"/>
<dbReference type="InParanoid" id="A0A341ANW4"/>
<dbReference type="GeneID" id="112394048"/>
<feature type="region of interest" description="Disordered" evidence="1">
    <location>
        <begin position="1"/>
        <end position="42"/>
    </location>
</feature>
<organism evidence="2 3">
    <name type="scientific">Neophocaena asiaeorientalis asiaeorientalis</name>
    <name type="common">Yangtze finless porpoise</name>
    <name type="synonym">Neophocaena phocaenoides subsp. asiaeorientalis</name>
    <dbReference type="NCBI Taxonomy" id="1706337"/>
    <lineage>
        <taxon>Eukaryota</taxon>
        <taxon>Metazoa</taxon>
        <taxon>Chordata</taxon>
        <taxon>Craniata</taxon>
        <taxon>Vertebrata</taxon>
        <taxon>Euteleostomi</taxon>
        <taxon>Mammalia</taxon>
        <taxon>Eutheria</taxon>
        <taxon>Laurasiatheria</taxon>
        <taxon>Artiodactyla</taxon>
        <taxon>Whippomorpha</taxon>
        <taxon>Cetacea</taxon>
        <taxon>Odontoceti</taxon>
        <taxon>Phocoenidae</taxon>
        <taxon>Neophocaena</taxon>
    </lineage>
</organism>
<evidence type="ECO:0000256" key="1">
    <source>
        <dbReference type="SAM" id="MobiDB-lite"/>
    </source>
</evidence>
<dbReference type="RefSeq" id="XP_024592325.1">
    <property type="nucleotide sequence ID" value="XM_024736557.1"/>
</dbReference>
<protein>
    <submittedName>
        <fullName evidence="3">Uncharacterized protein LOC112394048</fullName>
    </submittedName>
</protein>
<dbReference type="Proteomes" id="UP000252040">
    <property type="component" value="Unplaced"/>
</dbReference>
<keyword evidence="2" id="KW-1185">Reference proteome</keyword>
<gene>
    <name evidence="3" type="primary">LOC112394048</name>
</gene>
<feature type="region of interest" description="Disordered" evidence="1">
    <location>
        <begin position="55"/>
        <end position="175"/>
    </location>
</feature>
<reference evidence="3" key="1">
    <citation type="submission" date="2025-08" db="UniProtKB">
        <authorList>
            <consortium name="RefSeq"/>
        </authorList>
    </citation>
    <scope>IDENTIFICATION</scope>
    <source>
        <tissue evidence="3">Meat</tissue>
    </source>
</reference>
<accession>A0A341ANW4</accession>
<proteinExistence type="predicted"/>
<name>A0A341ANW4_NEOAA</name>
<evidence type="ECO:0000313" key="3">
    <source>
        <dbReference type="RefSeq" id="XP_024592325.1"/>
    </source>
</evidence>
<evidence type="ECO:0000313" key="2">
    <source>
        <dbReference type="Proteomes" id="UP000252040"/>
    </source>
</evidence>